<evidence type="ECO:0000313" key="2">
    <source>
        <dbReference type="Proteomes" id="UP001234202"/>
    </source>
</evidence>
<gene>
    <name evidence="1" type="ORF">QFC24_001773</name>
</gene>
<keyword evidence="2" id="KW-1185">Reference proteome</keyword>
<reference evidence="1" key="1">
    <citation type="submission" date="2023-04" db="EMBL/GenBank/DDBJ databases">
        <title>Draft Genome sequencing of Naganishia species isolated from polar environments using Oxford Nanopore Technology.</title>
        <authorList>
            <person name="Leo P."/>
            <person name="Venkateswaran K."/>
        </authorList>
    </citation>
    <scope>NUCLEOTIDE SEQUENCE</scope>
    <source>
        <strain evidence="1">DBVPG 5303</strain>
    </source>
</reference>
<organism evidence="1 2">
    <name type="scientific">Naganishia onofrii</name>
    <dbReference type="NCBI Taxonomy" id="1851511"/>
    <lineage>
        <taxon>Eukaryota</taxon>
        <taxon>Fungi</taxon>
        <taxon>Dikarya</taxon>
        <taxon>Basidiomycota</taxon>
        <taxon>Agaricomycotina</taxon>
        <taxon>Tremellomycetes</taxon>
        <taxon>Filobasidiales</taxon>
        <taxon>Filobasidiaceae</taxon>
        <taxon>Naganishia</taxon>
    </lineage>
</organism>
<evidence type="ECO:0000313" key="1">
    <source>
        <dbReference type="EMBL" id="KAJ9126742.1"/>
    </source>
</evidence>
<comment type="caution">
    <text evidence="1">The sequence shown here is derived from an EMBL/GenBank/DDBJ whole genome shotgun (WGS) entry which is preliminary data.</text>
</comment>
<dbReference type="Proteomes" id="UP001234202">
    <property type="component" value="Unassembled WGS sequence"/>
</dbReference>
<dbReference type="EMBL" id="JASBWV010000004">
    <property type="protein sequence ID" value="KAJ9126742.1"/>
    <property type="molecule type" value="Genomic_DNA"/>
</dbReference>
<protein>
    <submittedName>
        <fullName evidence="1">Uncharacterized protein</fullName>
    </submittedName>
</protein>
<proteinExistence type="predicted"/>
<accession>A0ACC2XS05</accession>
<name>A0ACC2XS05_9TREE</name>
<sequence length="1413" mass="153846">MSPIRPDDSPAAHSTYSGRIVSTATSNKLTYLKSQIININSARPLSVPSSINSSPGRTLSSLPPNTAGSNGSSTFGVHRTYVVSETSNTGLGLIHETDEQKNGTDQRVYQSHVQDTTPHTRSPSATLSFTNRRKKHRTDLEDLWKTQGIPSTPPPPEGPLPHPGGPIDNGYTSMRKLASAAIMHGFDNRAHSNEASVRPANSDTQLKGNAGESVEDHRQSNGQTSVPHTPRDFAWGVHGAKHQRGSFSDQRNTAFASSSLTSRQDIRSHLFSTTSSSKNAAPIAESSATDSDPELLQASWSDTAFTHPYAASRTLSRNDHNNCVTNGFVSGMTTIMNGTNHIRLRSPLSSANAFAKDPVERDLPDTGHPRYEAGQLSVVSQESSRDPDEDTCPICVESLSASYRLPGEKAHIIPECGHTLHEACFVEVYGPVPVSFSARQRDLGVCGICRAPMRLADEDDMLRISGKMGGGNKFAAMMGLETEKAGDKSENRMLGDANPANRLRRPPLPTSNSTTSLSSSTHNVETSGDDPLELEGTLLPSARIQHSSSAGVVIPAISVKSEFIALSRKAGGNAKQTVTCLVTVQVPQAGRRESYPAPTVTRTPSKSSSTDRLAVGAITQRKESQDGPYPSTSTSASPSISHPGADNFSHIAADLKSRMSDYKASGIDSLGRIRLFDILRVRKGAFVLDISVYLFQHALVCVTEEKKKSLRGFLNSPSSYSSLRHPSADRGGKKEKGVLKLKGRIYFKHVKRVLDTSVAGDLSLTITMEDEKMDSFILTFRDKDSMDLWRRSIIGAVQEIKGDHQPRPMSPISPPTSASGSMSSKLAKMGFNDTVVSITQSPTNGTSSPPLREMKTPGKCLIGEFGALLHSDTELACLAPPLLPIHTPIDLLIVCAIPNTATTTLHSIHKVRPIKAAFDHACQSLGPGDRISLVTYEHGVGGSVRKTQFLSPGRIEGRKKLERFIAQIACRQEDGQDTSPDDFAVLTDKEVKTDMISGINVGLDIVLQRKAKNPLTGVVLINDSGEVVKRASMDLVLARAEAANVAFHSIGYGKQQDSSGLWLLSNHTHGTYTFVREWYHLQDCLAGLLGGMASVALTNFSLRLDALDTDFRCRKISGAPHAVLSGDGKHVDIELKDLQFGQKIEVLVEMEYERASQANADMLETQQSGGDSDEHESISNEGHVTMGNLKQVRRDSKFTDENYEISGVASGSDNLLEMSNARLEDDIPVFEVDCTYRDPASNRSVARLSYPILLTIATAPQTSNISHKAPWADFEVARRRYELVSSESITRALLLVSRQKWTQAQRVLQETTKILSAVIRNTVDLIAKGTGTRAAVKREMQALVLLDSLRAIIEDIDVLIEGMEEEREAFERDHRNFGAQQALILRTQRSWTARTHTEGMYITEGSKEALMQR</sequence>